<evidence type="ECO:0000256" key="2">
    <source>
        <dbReference type="PROSITE-ProRule" id="PRU00169"/>
    </source>
</evidence>
<dbReference type="EMBL" id="PCTA01000016">
    <property type="protein sequence ID" value="PIP61775.1"/>
    <property type="molecule type" value="Genomic_DNA"/>
</dbReference>
<dbReference type="InterPro" id="IPR050595">
    <property type="entry name" value="Bact_response_regulator"/>
</dbReference>
<evidence type="ECO:0000259" key="3">
    <source>
        <dbReference type="PROSITE" id="PS50110"/>
    </source>
</evidence>
<dbReference type="InterPro" id="IPR011006">
    <property type="entry name" value="CheY-like_superfamily"/>
</dbReference>
<evidence type="ECO:0000313" key="4">
    <source>
        <dbReference type="EMBL" id="PIP61775.1"/>
    </source>
</evidence>
<organism evidence="4 5">
    <name type="scientific">Candidatus Roizmanbacteria bacterium CG22_combo_CG10-13_8_21_14_all_38_20</name>
    <dbReference type="NCBI Taxonomy" id="1974862"/>
    <lineage>
        <taxon>Bacteria</taxon>
        <taxon>Candidatus Roizmaniibacteriota</taxon>
    </lineage>
</organism>
<dbReference type="Pfam" id="PF00072">
    <property type="entry name" value="Response_reg"/>
    <property type="match status" value="1"/>
</dbReference>
<gene>
    <name evidence="4" type="ORF">COW99_02295</name>
</gene>
<dbReference type="PANTHER" id="PTHR44591:SF3">
    <property type="entry name" value="RESPONSE REGULATORY DOMAIN-CONTAINING PROTEIN"/>
    <property type="match status" value="1"/>
</dbReference>
<reference evidence="4 5" key="1">
    <citation type="submission" date="2017-09" db="EMBL/GenBank/DDBJ databases">
        <title>Depth-based differentiation of microbial function through sediment-hosted aquifers and enrichment of novel symbionts in the deep terrestrial subsurface.</title>
        <authorList>
            <person name="Probst A.J."/>
            <person name="Ladd B."/>
            <person name="Jarett J.K."/>
            <person name="Geller-Mcgrath D.E."/>
            <person name="Sieber C.M."/>
            <person name="Emerson J.B."/>
            <person name="Anantharaman K."/>
            <person name="Thomas B.C."/>
            <person name="Malmstrom R."/>
            <person name="Stieglmeier M."/>
            <person name="Klingl A."/>
            <person name="Woyke T."/>
            <person name="Ryan C.M."/>
            <person name="Banfield J.F."/>
        </authorList>
    </citation>
    <scope>NUCLEOTIDE SEQUENCE [LARGE SCALE GENOMIC DNA]</scope>
    <source>
        <strain evidence="4">CG22_combo_CG10-13_8_21_14_all_38_20</strain>
    </source>
</reference>
<evidence type="ECO:0000313" key="5">
    <source>
        <dbReference type="Proteomes" id="UP000231246"/>
    </source>
</evidence>
<dbReference type="GO" id="GO:0000160">
    <property type="term" value="P:phosphorelay signal transduction system"/>
    <property type="evidence" value="ECO:0007669"/>
    <property type="project" value="InterPro"/>
</dbReference>
<dbReference type="InterPro" id="IPR001789">
    <property type="entry name" value="Sig_transdc_resp-reg_receiver"/>
</dbReference>
<feature type="modified residue" description="4-aspartylphosphate" evidence="2">
    <location>
        <position position="52"/>
    </location>
</feature>
<proteinExistence type="predicted"/>
<dbReference type="CDD" id="cd00156">
    <property type="entry name" value="REC"/>
    <property type="match status" value="1"/>
</dbReference>
<dbReference type="SUPFAM" id="SSF52172">
    <property type="entry name" value="CheY-like"/>
    <property type="match status" value="1"/>
</dbReference>
<accession>A0A2H0BVS3</accession>
<dbReference type="Proteomes" id="UP000231246">
    <property type="component" value="Unassembled WGS sequence"/>
</dbReference>
<dbReference type="AlphaFoldDB" id="A0A2H0BVS3"/>
<dbReference type="PROSITE" id="PS50110">
    <property type="entry name" value="RESPONSE_REGULATORY"/>
    <property type="match status" value="1"/>
</dbReference>
<dbReference type="SMART" id="SM00448">
    <property type="entry name" value="REC"/>
    <property type="match status" value="1"/>
</dbReference>
<sequence length="122" mass="13592">MAKVLLIEDEYAMRQMYATMLKTDGHEVLEAEQGMDGYSQAINNKPDLVFLDFRLPDTNGLAILKMLTENKDFNSPVVILTNYAGDVDTDAIKAAGATAILLKYEVTPSMLVEKTREFLGKK</sequence>
<keyword evidence="1 2" id="KW-0597">Phosphoprotein</keyword>
<protein>
    <submittedName>
        <fullName evidence="4">Response regulator</fullName>
    </submittedName>
</protein>
<dbReference type="PANTHER" id="PTHR44591">
    <property type="entry name" value="STRESS RESPONSE REGULATOR PROTEIN 1"/>
    <property type="match status" value="1"/>
</dbReference>
<name>A0A2H0BVS3_9BACT</name>
<evidence type="ECO:0000256" key="1">
    <source>
        <dbReference type="ARBA" id="ARBA00022553"/>
    </source>
</evidence>
<dbReference type="Gene3D" id="3.40.50.2300">
    <property type="match status" value="1"/>
</dbReference>
<comment type="caution">
    <text evidence="4">The sequence shown here is derived from an EMBL/GenBank/DDBJ whole genome shotgun (WGS) entry which is preliminary data.</text>
</comment>
<feature type="domain" description="Response regulatory" evidence="3">
    <location>
        <begin position="3"/>
        <end position="118"/>
    </location>
</feature>